<dbReference type="HOGENOM" id="CLU_2042584_0_0_1"/>
<dbReference type="AlphaFoldDB" id="M4B548"/>
<dbReference type="VEuPathDB" id="FungiDB:HpaG801398"/>
<name>M4B548_HYAAE</name>
<evidence type="ECO:0000313" key="3">
    <source>
        <dbReference type="Proteomes" id="UP000011713"/>
    </source>
</evidence>
<dbReference type="EnsemblProtists" id="HpaT801398">
    <property type="protein sequence ID" value="HpaP801398"/>
    <property type="gene ID" value="HpaG801398"/>
</dbReference>
<dbReference type="Proteomes" id="UP000011713">
    <property type="component" value="Unassembled WGS sequence"/>
</dbReference>
<feature type="region of interest" description="Disordered" evidence="1">
    <location>
        <begin position="88"/>
        <end position="121"/>
    </location>
</feature>
<proteinExistence type="predicted"/>
<dbReference type="InParanoid" id="M4B548"/>
<dbReference type="EMBL" id="JH598325">
    <property type="status" value="NOT_ANNOTATED_CDS"/>
    <property type="molecule type" value="Genomic_DNA"/>
</dbReference>
<keyword evidence="3" id="KW-1185">Reference proteome</keyword>
<protein>
    <submittedName>
        <fullName evidence="2">Uncharacterized protein</fullName>
    </submittedName>
</protein>
<evidence type="ECO:0000313" key="2">
    <source>
        <dbReference type="EnsemblProtists" id="HpaP801398"/>
    </source>
</evidence>
<organism evidence="2 3">
    <name type="scientific">Hyaloperonospora arabidopsidis (strain Emoy2)</name>
    <name type="common">Downy mildew agent</name>
    <name type="synonym">Peronospora arabidopsidis</name>
    <dbReference type="NCBI Taxonomy" id="559515"/>
    <lineage>
        <taxon>Eukaryota</taxon>
        <taxon>Sar</taxon>
        <taxon>Stramenopiles</taxon>
        <taxon>Oomycota</taxon>
        <taxon>Peronosporomycetes</taxon>
        <taxon>Peronosporales</taxon>
        <taxon>Peronosporaceae</taxon>
        <taxon>Hyaloperonospora</taxon>
    </lineage>
</organism>
<reference evidence="2" key="2">
    <citation type="submission" date="2015-06" db="UniProtKB">
        <authorList>
            <consortium name="EnsemblProtists"/>
        </authorList>
    </citation>
    <scope>IDENTIFICATION</scope>
    <source>
        <strain evidence="2">Emoy2</strain>
    </source>
</reference>
<accession>M4B548</accession>
<reference evidence="3" key="1">
    <citation type="journal article" date="2010" name="Science">
        <title>Signatures of adaptation to obligate biotrophy in the Hyaloperonospora arabidopsidis genome.</title>
        <authorList>
            <person name="Baxter L."/>
            <person name="Tripathy S."/>
            <person name="Ishaque N."/>
            <person name="Boot N."/>
            <person name="Cabral A."/>
            <person name="Kemen E."/>
            <person name="Thines M."/>
            <person name="Ah-Fong A."/>
            <person name="Anderson R."/>
            <person name="Badejoko W."/>
            <person name="Bittner-Eddy P."/>
            <person name="Boore J.L."/>
            <person name="Chibucos M.C."/>
            <person name="Coates M."/>
            <person name="Dehal P."/>
            <person name="Delehaunty K."/>
            <person name="Dong S."/>
            <person name="Downton P."/>
            <person name="Dumas B."/>
            <person name="Fabro G."/>
            <person name="Fronick C."/>
            <person name="Fuerstenberg S.I."/>
            <person name="Fulton L."/>
            <person name="Gaulin E."/>
            <person name="Govers F."/>
            <person name="Hughes L."/>
            <person name="Humphray S."/>
            <person name="Jiang R.H."/>
            <person name="Judelson H."/>
            <person name="Kamoun S."/>
            <person name="Kyung K."/>
            <person name="Meijer H."/>
            <person name="Minx P."/>
            <person name="Morris P."/>
            <person name="Nelson J."/>
            <person name="Phuntumart V."/>
            <person name="Qutob D."/>
            <person name="Rehmany A."/>
            <person name="Rougon-Cardoso A."/>
            <person name="Ryden P."/>
            <person name="Torto-Alalibo T."/>
            <person name="Studholme D."/>
            <person name="Wang Y."/>
            <person name="Win J."/>
            <person name="Wood J."/>
            <person name="Clifton S.W."/>
            <person name="Rogers J."/>
            <person name="Van den Ackerveken G."/>
            <person name="Jones J.D."/>
            <person name="McDowell J.M."/>
            <person name="Beynon J."/>
            <person name="Tyler B.M."/>
        </authorList>
    </citation>
    <scope>NUCLEOTIDE SEQUENCE [LARGE SCALE GENOMIC DNA]</scope>
    <source>
        <strain evidence="3">Emoy2</strain>
    </source>
</reference>
<sequence length="121" mass="13654">MPRQKGCAPALVACTASVTASLEMRTRSLRVRVTVLAPALHKTLVCALVSFLARRLSSSLRPYSRREPMQTYRFLWHRAYAHPLRFASVKSPSSPCGSRGRRGPQELFRRSPSSFREPARL</sequence>
<evidence type="ECO:0000256" key="1">
    <source>
        <dbReference type="SAM" id="MobiDB-lite"/>
    </source>
</evidence>